<feature type="domain" description="PH" evidence="4">
    <location>
        <begin position="426"/>
        <end position="525"/>
    </location>
</feature>
<feature type="compositionally biased region" description="Basic residues" evidence="3">
    <location>
        <begin position="816"/>
        <end position="825"/>
    </location>
</feature>
<reference evidence="5 6" key="1">
    <citation type="submission" date="2020-02" db="EMBL/GenBank/DDBJ databases">
        <authorList>
            <person name="Ferguson B K."/>
        </authorList>
    </citation>
    <scope>NUCLEOTIDE SEQUENCE [LARGE SCALE GENOMIC DNA]</scope>
</reference>
<keyword evidence="1" id="KW-0040">ANK repeat</keyword>
<dbReference type="GO" id="GO:0005634">
    <property type="term" value="C:nucleus"/>
    <property type="evidence" value="ECO:0007669"/>
    <property type="project" value="TreeGrafter"/>
</dbReference>
<dbReference type="Pfam" id="PF00169">
    <property type="entry name" value="PH"/>
    <property type="match status" value="1"/>
</dbReference>
<dbReference type="InterPro" id="IPR002110">
    <property type="entry name" value="Ankyrin_rpt"/>
</dbReference>
<dbReference type="SUPFAM" id="SSF50729">
    <property type="entry name" value="PH domain-like"/>
    <property type="match status" value="1"/>
</dbReference>
<protein>
    <recommendedName>
        <fullName evidence="4">PH domain-containing protein</fullName>
    </recommendedName>
</protein>
<dbReference type="Gene3D" id="2.30.29.30">
    <property type="entry name" value="Pleckstrin-homology domain (PH domain)/Phosphotyrosine-binding domain (PTB)"/>
    <property type="match status" value="1"/>
</dbReference>
<evidence type="ECO:0000256" key="3">
    <source>
        <dbReference type="SAM" id="MobiDB-lite"/>
    </source>
</evidence>
<dbReference type="SMART" id="SM00248">
    <property type="entry name" value="ANK"/>
    <property type="match status" value="1"/>
</dbReference>
<feature type="region of interest" description="Disordered" evidence="3">
    <location>
        <begin position="247"/>
        <end position="305"/>
    </location>
</feature>
<dbReference type="SMART" id="SM00233">
    <property type="entry name" value="PH"/>
    <property type="match status" value="1"/>
</dbReference>
<feature type="compositionally biased region" description="Acidic residues" evidence="3">
    <location>
        <begin position="1154"/>
        <end position="1163"/>
    </location>
</feature>
<dbReference type="EMBL" id="CADCXV010000732">
    <property type="protein sequence ID" value="CAB0034102.1"/>
    <property type="molecule type" value="Genomic_DNA"/>
</dbReference>
<dbReference type="Proteomes" id="UP000479190">
    <property type="component" value="Unassembled WGS sequence"/>
</dbReference>
<organism evidence="5 6">
    <name type="scientific">Trichogramma brassicae</name>
    <dbReference type="NCBI Taxonomy" id="86971"/>
    <lineage>
        <taxon>Eukaryota</taxon>
        <taxon>Metazoa</taxon>
        <taxon>Ecdysozoa</taxon>
        <taxon>Arthropoda</taxon>
        <taxon>Hexapoda</taxon>
        <taxon>Insecta</taxon>
        <taxon>Pterygota</taxon>
        <taxon>Neoptera</taxon>
        <taxon>Endopterygota</taxon>
        <taxon>Hymenoptera</taxon>
        <taxon>Apocrita</taxon>
        <taxon>Proctotrupomorpha</taxon>
        <taxon>Chalcidoidea</taxon>
        <taxon>Trichogrammatidae</taxon>
        <taxon>Trichogramma</taxon>
    </lineage>
</organism>
<feature type="compositionally biased region" description="Low complexity" evidence="3">
    <location>
        <begin position="980"/>
        <end position="995"/>
    </location>
</feature>
<feature type="compositionally biased region" description="Acidic residues" evidence="3">
    <location>
        <begin position="272"/>
        <end position="305"/>
    </location>
</feature>
<evidence type="ECO:0000256" key="2">
    <source>
        <dbReference type="SAM" id="Coils"/>
    </source>
</evidence>
<dbReference type="PROSITE" id="PS50088">
    <property type="entry name" value="ANK_REPEAT"/>
    <property type="match status" value="1"/>
</dbReference>
<feature type="compositionally biased region" description="Basic and acidic residues" evidence="3">
    <location>
        <begin position="733"/>
        <end position="743"/>
    </location>
</feature>
<dbReference type="PANTHER" id="PTHR14383">
    <property type="entry name" value="SWAP-70 RECOMBINASE"/>
    <property type="match status" value="1"/>
</dbReference>
<feature type="compositionally biased region" description="Acidic residues" evidence="3">
    <location>
        <begin position="247"/>
        <end position="264"/>
    </location>
</feature>
<dbReference type="AlphaFoldDB" id="A0A6H5IBQ4"/>
<dbReference type="CDD" id="cd13273">
    <property type="entry name" value="PH_SWAP-70"/>
    <property type="match status" value="1"/>
</dbReference>
<evidence type="ECO:0000313" key="5">
    <source>
        <dbReference type="EMBL" id="CAB0034102.1"/>
    </source>
</evidence>
<feature type="region of interest" description="Disordered" evidence="3">
    <location>
        <begin position="810"/>
        <end position="1175"/>
    </location>
</feature>
<dbReference type="InterPro" id="IPR057837">
    <property type="entry name" value="PH_SWAP70"/>
</dbReference>
<dbReference type="PANTHER" id="PTHR14383:SF5">
    <property type="entry name" value="RUN DOMAIN-CONTAINING PROTEIN"/>
    <property type="match status" value="1"/>
</dbReference>
<dbReference type="InterPro" id="IPR011993">
    <property type="entry name" value="PH-like_dom_sf"/>
</dbReference>
<feature type="compositionally biased region" description="Basic and acidic residues" evidence="3">
    <location>
        <begin position="1030"/>
        <end position="1053"/>
    </location>
</feature>
<dbReference type="GO" id="GO:0005737">
    <property type="term" value="C:cytoplasm"/>
    <property type="evidence" value="ECO:0007669"/>
    <property type="project" value="TreeGrafter"/>
</dbReference>
<evidence type="ECO:0000259" key="4">
    <source>
        <dbReference type="PROSITE" id="PS50003"/>
    </source>
</evidence>
<feature type="repeat" description="ANK" evidence="1">
    <location>
        <begin position="7"/>
        <end position="39"/>
    </location>
</feature>
<dbReference type="PROSITE" id="PS50297">
    <property type="entry name" value="ANK_REP_REGION"/>
    <property type="match status" value="1"/>
</dbReference>
<keyword evidence="6" id="KW-1185">Reference proteome</keyword>
<feature type="region of interest" description="Disordered" evidence="3">
    <location>
        <begin position="702"/>
        <end position="787"/>
    </location>
</feature>
<keyword evidence="2" id="KW-0175">Coiled coil</keyword>
<gene>
    <name evidence="5" type="ORF">TBRA_LOCUS6000</name>
</gene>
<evidence type="ECO:0000256" key="1">
    <source>
        <dbReference type="PROSITE-ProRule" id="PRU00023"/>
    </source>
</evidence>
<feature type="coiled-coil region" evidence="2">
    <location>
        <begin position="587"/>
        <end position="648"/>
    </location>
</feature>
<name>A0A6H5IBQ4_9HYME</name>
<dbReference type="InterPro" id="IPR001849">
    <property type="entry name" value="PH_domain"/>
</dbReference>
<sequence>METRNRDGNSPLDLAVSRLDVQLVKSLLKHGASLHNLNEDKMFSAEFTSTKLKNYPFTLNIIEMVQLLQSVGFMMSFETRLKMLKCWIKVRGNDTDHLIPEYTVVVTCREYRLSYSTIGSRTLLQNINGYGHNLGRFNNCLRTLPPGGVGPASRTRYRNGRVRPPYRAINDSELWTRLNFYYRQIKNEHVCFEMYKENQGNDNRSEFDKLLESFDESVDNGSNKDNKKRKVSKNYRNIFKNVLNYMENDEINDNDEEDEPDNSDELEKSDISDEDGESDSSIGDEEEKSDISDEDGESDSSIGDEEENNDIVSICVVLVYYTDVVLCLFLVDRVHHDGDVQKLGEGRRRDMLARLQKAVSGQIESTVHRRQRVPAIQNILPARRGGNRYTGRRLHFLESKYSGDGNLDIDGVIEAIEDLYQTYVEDVIKKGYLMKKGYLLPTLKGFWFVLRPGELAYYKDSQQKEAAGSITLDSNSWADSAGSGGHAKPDRRFVLCTPEHKCIELVAEDHRGRLQWLSALQIAIEHAGERVSYQRGLAHRRRSARLACRQEKEETRQELLAERQARIAAEIQARKLEALSKREGARVQELEDVKLRLEALLEEEKLALRDEEIVRGLQARVLNEEWEKREQLERLQQEQLKLLEMEKMKRIEFETKQQENERQLKGICLRVARKDAFFTYSVPAYVIFMIYCRGQDAPAAARARERESRRGATGGSGKSQESRGGANYFGNSTRRDEAKEWRKNHQAIAELHTDDEREAVTEQAQTRGGLHSHQHRQAERAVAGQSAAHQVLRAEGLREASLARVRGAAQAQGRLRAAHVRRAARGRSGSSALSGGPHGLPRRHHRQGQGARGLSAPELRGVDQAHRDRRDRASAQAPAGDEGVPGESQDHHLRQEQAPGGGAGRAEDQERRQSAQSRLLQGGVAAQAQAAHAPEDGVVVASAQRGRSQLRAHHREQAQAVRVPQRAGRPAQGRVGAIPQAARRAQAQRRALEAQPGAAGPRSRGDHRRAEAAGRSADQAGGQNAAGHQVRPESRRAPAQEAERTEQRGDHGIGTRHGQGDGDTDDGAALLRARARHPQSQEVLAEKLRARQGPAQDQGRALRLSQEDRGLSRSSLLRHRGEQSAQTRAPRPHRGEQSAQALAARLSHHRDQGTDDQAEDPSLDDNTRVHYHYYQ</sequence>
<feature type="compositionally biased region" description="Basic and acidic residues" evidence="3">
    <location>
        <begin position="860"/>
        <end position="873"/>
    </location>
</feature>
<evidence type="ECO:0000313" key="6">
    <source>
        <dbReference type="Proteomes" id="UP000479190"/>
    </source>
</evidence>
<accession>A0A6H5IBQ4</accession>
<dbReference type="PROSITE" id="PS50003">
    <property type="entry name" value="PH_DOMAIN"/>
    <property type="match status" value="1"/>
</dbReference>
<feature type="compositionally biased region" description="Low complexity" evidence="3">
    <location>
        <begin position="826"/>
        <end position="835"/>
    </location>
</feature>
<feature type="compositionally biased region" description="Basic and acidic residues" evidence="3">
    <location>
        <begin position="751"/>
        <end position="760"/>
    </location>
</feature>
<dbReference type="OrthoDB" id="8434295at2759"/>
<proteinExistence type="predicted"/>